<evidence type="ECO:0000313" key="3">
    <source>
        <dbReference type="EMBL" id="MBM9466354.1"/>
    </source>
</evidence>
<dbReference type="EMBL" id="JAERWK010000005">
    <property type="protein sequence ID" value="MBM9466354.1"/>
    <property type="molecule type" value="Genomic_DNA"/>
</dbReference>
<dbReference type="CDD" id="cd00090">
    <property type="entry name" value="HTH_ARSR"/>
    <property type="match status" value="1"/>
</dbReference>
<name>A0A938YAS3_9ACTN</name>
<dbReference type="InterPro" id="IPR001845">
    <property type="entry name" value="HTH_ArsR_DNA-bd_dom"/>
</dbReference>
<dbReference type="Proteomes" id="UP000663792">
    <property type="component" value="Unassembled WGS sequence"/>
</dbReference>
<dbReference type="PROSITE" id="PS50987">
    <property type="entry name" value="HTH_ARSR_2"/>
    <property type="match status" value="1"/>
</dbReference>
<evidence type="ECO:0000256" key="1">
    <source>
        <dbReference type="SAM" id="MobiDB-lite"/>
    </source>
</evidence>
<dbReference type="AlphaFoldDB" id="A0A938YAS3"/>
<feature type="compositionally biased region" description="Low complexity" evidence="1">
    <location>
        <begin position="124"/>
        <end position="142"/>
    </location>
</feature>
<dbReference type="RefSeq" id="WP_205259302.1">
    <property type="nucleotide sequence ID" value="NZ_JAERWK010000005.1"/>
</dbReference>
<accession>A0A938YAS3</accession>
<dbReference type="SUPFAM" id="SSF46785">
    <property type="entry name" value="Winged helix' DNA-binding domain"/>
    <property type="match status" value="1"/>
</dbReference>
<evidence type="ECO:0000259" key="2">
    <source>
        <dbReference type="PROSITE" id="PS50987"/>
    </source>
</evidence>
<sequence length="150" mass="16015">MRGRAAPDVLQGPEVGDIELLELLKALADPARLYLLGRLSDGRWHRLGDYLPELQVHKSTLSHHLKVLREAGITATRVVGRDRETCLRRDDLELRFPGLLPALAAGARGAIRPDQDPDGRAVVTTPSGATGSPTGDTAGAAGADDRARIS</sequence>
<dbReference type="SMART" id="SM00418">
    <property type="entry name" value="HTH_ARSR"/>
    <property type="match status" value="1"/>
</dbReference>
<dbReference type="InterPro" id="IPR036388">
    <property type="entry name" value="WH-like_DNA-bd_sf"/>
</dbReference>
<organism evidence="3 4">
    <name type="scientific">Nakamurella leprariae</name>
    <dbReference type="NCBI Taxonomy" id="2803911"/>
    <lineage>
        <taxon>Bacteria</taxon>
        <taxon>Bacillati</taxon>
        <taxon>Actinomycetota</taxon>
        <taxon>Actinomycetes</taxon>
        <taxon>Nakamurellales</taxon>
        <taxon>Nakamurellaceae</taxon>
        <taxon>Nakamurella</taxon>
    </lineage>
</organism>
<reference evidence="3" key="1">
    <citation type="submission" date="2021-01" db="EMBL/GenBank/DDBJ databases">
        <title>YIM 132084 draft genome.</title>
        <authorList>
            <person name="An D."/>
        </authorList>
    </citation>
    <scope>NUCLEOTIDE SEQUENCE</scope>
    <source>
        <strain evidence="3">YIM 132084</strain>
    </source>
</reference>
<feature type="domain" description="HTH arsR-type" evidence="2">
    <location>
        <begin position="12"/>
        <end position="107"/>
    </location>
</feature>
<dbReference type="GO" id="GO:0003700">
    <property type="term" value="F:DNA-binding transcription factor activity"/>
    <property type="evidence" value="ECO:0007669"/>
    <property type="project" value="InterPro"/>
</dbReference>
<comment type="caution">
    <text evidence="3">The sequence shown here is derived from an EMBL/GenBank/DDBJ whole genome shotgun (WGS) entry which is preliminary data.</text>
</comment>
<evidence type="ECO:0000313" key="4">
    <source>
        <dbReference type="Proteomes" id="UP000663792"/>
    </source>
</evidence>
<dbReference type="InterPro" id="IPR036390">
    <property type="entry name" value="WH_DNA-bd_sf"/>
</dbReference>
<keyword evidence="4" id="KW-1185">Reference proteome</keyword>
<gene>
    <name evidence="3" type="ORF">JL106_03555</name>
</gene>
<dbReference type="Pfam" id="PF01022">
    <property type="entry name" value="HTH_5"/>
    <property type="match status" value="1"/>
</dbReference>
<feature type="region of interest" description="Disordered" evidence="1">
    <location>
        <begin position="109"/>
        <end position="150"/>
    </location>
</feature>
<protein>
    <submittedName>
        <fullName evidence="3">Helix-turn-helix transcriptional regulator</fullName>
    </submittedName>
</protein>
<dbReference type="InterPro" id="IPR011991">
    <property type="entry name" value="ArsR-like_HTH"/>
</dbReference>
<dbReference type="PRINTS" id="PR00778">
    <property type="entry name" value="HTHARSR"/>
</dbReference>
<dbReference type="Gene3D" id="1.10.10.10">
    <property type="entry name" value="Winged helix-like DNA-binding domain superfamily/Winged helix DNA-binding domain"/>
    <property type="match status" value="1"/>
</dbReference>
<proteinExistence type="predicted"/>